<reference evidence="2" key="1">
    <citation type="submission" date="2018-05" db="EMBL/GenBank/DDBJ databases">
        <authorList>
            <person name="Lanie J.A."/>
            <person name="Ng W.-L."/>
            <person name="Kazmierczak K.M."/>
            <person name="Andrzejewski T.M."/>
            <person name="Davidsen T.M."/>
            <person name="Wayne K.J."/>
            <person name="Tettelin H."/>
            <person name="Glass J.I."/>
            <person name="Rusch D."/>
            <person name="Podicherti R."/>
            <person name="Tsui H.-C.T."/>
            <person name="Winkler M.E."/>
        </authorList>
    </citation>
    <scope>NUCLEOTIDE SEQUENCE</scope>
</reference>
<dbReference type="GO" id="GO:0005509">
    <property type="term" value="F:calcium ion binding"/>
    <property type="evidence" value="ECO:0007669"/>
    <property type="project" value="InterPro"/>
</dbReference>
<dbReference type="PROSITE" id="PS50268">
    <property type="entry name" value="CADHERIN_2"/>
    <property type="match status" value="1"/>
</dbReference>
<dbReference type="InterPro" id="IPR002126">
    <property type="entry name" value="Cadherin-like_dom"/>
</dbReference>
<dbReference type="GO" id="GO:0007156">
    <property type="term" value="P:homophilic cell adhesion via plasma membrane adhesion molecules"/>
    <property type="evidence" value="ECO:0007669"/>
    <property type="project" value="InterPro"/>
</dbReference>
<evidence type="ECO:0000313" key="2">
    <source>
        <dbReference type="EMBL" id="SVC97280.1"/>
    </source>
</evidence>
<dbReference type="PROSITE" id="PS51257">
    <property type="entry name" value="PROKAR_LIPOPROTEIN"/>
    <property type="match status" value="1"/>
</dbReference>
<dbReference type="GO" id="GO:0016020">
    <property type="term" value="C:membrane"/>
    <property type="evidence" value="ECO:0007669"/>
    <property type="project" value="InterPro"/>
</dbReference>
<dbReference type="InterPro" id="IPR006644">
    <property type="entry name" value="Cadg"/>
</dbReference>
<proteinExistence type="predicted"/>
<dbReference type="CDD" id="cd11304">
    <property type="entry name" value="Cadherin_repeat"/>
    <property type="match status" value="1"/>
</dbReference>
<gene>
    <name evidence="2" type="ORF">METZ01_LOCUS350134</name>
</gene>
<dbReference type="SUPFAM" id="SSF49313">
    <property type="entry name" value="Cadherin-like"/>
    <property type="match status" value="1"/>
</dbReference>
<dbReference type="SMART" id="SM00736">
    <property type="entry name" value="CADG"/>
    <property type="match status" value="1"/>
</dbReference>
<dbReference type="EMBL" id="UINC01121841">
    <property type="protein sequence ID" value="SVC97280.1"/>
    <property type="molecule type" value="Genomic_DNA"/>
</dbReference>
<accession>A0A382RIN1</accession>
<dbReference type="AlphaFoldDB" id="A0A382RIN1"/>
<protein>
    <recommendedName>
        <fullName evidence="1">Cadherin domain-containing protein</fullName>
    </recommendedName>
</protein>
<feature type="domain" description="Cadherin" evidence="1">
    <location>
        <begin position="174"/>
        <end position="261"/>
    </location>
</feature>
<dbReference type="InterPro" id="IPR015919">
    <property type="entry name" value="Cadherin-like_sf"/>
</dbReference>
<organism evidence="2">
    <name type="scientific">marine metagenome</name>
    <dbReference type="NCBI Taxonomy" id="408172"/>
    <lineage>
        <taxon>unclassified sequences</taxon>
        <taxon>metagenomes</taxon>
        <taxon>ecological metagenomes</taxon>
    </lineage>
</organism>
<dbReference type="Pfam" id="PF17963">
    <property type="entry name" value="Big_9"/>
    <property type="match status" value="1"/>
</dbReference>
<sequence>MTSSKDNTNQRLKLLTFPSLASITLAACGGGGGGGPIVQPPPANRAPVAEANKTLSMDEDATNTALEIATPTDADGNSLTITVTAVPSGGTLATAEGTAVTTSSTLTLTQLTGLVFTPDANLNDDITTFGTFTYSVSDGSLTDSSTVTISVTPINDAPELPNPDRAIDENHADVVAMGTTDVDGDTLTYSISGGDDQALFTIDASTGTLSFITRPDYESPQDSDQNNSYLVEVTVTDPSGLTDTKTFTITVNDVTTHVAITNTVIDENDAGAIVGTLSAAIDDINATHEYT</sequence>
<dbReference type="Gene3D" id="2.60.40.60">
    <property type="entry name" value="Cadherins"/>
    <property type="match status" value="1"/>
</dbReference>
<dbReference type="SMART" id="SM00112">
    <property type="entry name" value="CA"/>
    <property type="match status" value="2"/>
</dbReference>
<evidence type="ECO:0000259" key="1">
    <source>
        <dbReference type="PROSITE" id="PS50268"/>
    </source>
</evidence>
<feature type="non-terminal residue" evidence="2">
    <location>
        <position position="291"/>
    </location>
</feature>
<dbReference type="Pfam" id="PF00028">
    <property type="entry name" value="Cadherin"/>
    <property type="match status" value="1"/>
</dbReference>
<name>A0A382RIN1_9ZZZZ</name>